<dbReference type="EMBL" id="AE016818">
    <property type="protein sequence ID" value="AAS52797.2"/>
    <property type="molecule type" value="Genomic_DNA"/>
</dbReference>
<sequence>MAGRAGIANPLHQLDRESFHHDRTTPARPQQKAGRTPEQAQHVRMGLQNTKGACGADGKARSSENGAARGGLNEGQRATHAPAAGAARRRSGRGRGGYGSGRRRGERPAQSQGAAEDDLEARIQGELQKGAFRAHGRRAQISIGHLLELEVGESAARGGGAGCERPGARRRRRRGSEEHVHLQGEAYVNASYRFLVDPRADCAAQTVDPNVPLPADSIRRVVAPRGQACPICLAEEVVAPRMAPCGHILCMTCMLQFFAAETGREVARAPGAYVRRPPKECPLCGSIVRKERCMPVLLADDAEAAREPVAGQEVELQLMCRPRGSLLALPVRLGVDPAAVGPFPPAGDETLAQYCRVLTCDASYARQLYMRDIEAIQTQCEIDRALYNDGGAFVAPAIAEIEERIAQCADDEPSLPDLERLSLAALPEYDDSNAYFFYQTAFAAVTRYFLSPLDVRLLRETFGAYAHLPPVLRVRIEHVHRGSVVTDATVQRHRYFGHLPTGCELAFLDVDWRGHPAVPHAVFQHFAADLATRRRQLRVRQLREDKLKKRYEEQLEREQSDFYQRENGSLPQLSAPPRPAAATFQSLVDPTDSPADHIEPTRLQSTVWGTKILLSEQDPSPEDAAFEQMLLQLSEEHTRPVSGKRNKNKKSLVTLLSSNQARGSL</sequence>
<organism evidence="9 10">
    <name type="scientific">Eremothecium gossypii (strain ATCC 10895 / CBS 109.51 / FGSC 9923 / NRRL Y-1056)</name>
    <name type="common">Yeast</name>
    <name type="synonym">Ashbya gossypii</name>
    <dbReference type="NCBI Taxonomy" id="284811"/>
    <lineage>
        <taxon>Eukaryota</taxon>
        <taxon>Fungi</taxon>
        <taxon>Dikarya</taxon>
        <taxon>Ascomycota</taxon>
        <taxon>Saccharomycotina</taxon>
        <taxon>Saccharomycetes</taxon>
        <taxon>Saccharomycetales</taxon>
        <taxon>Saccharomycetaceae</taxon>
        <taxon>Eremothecium</taxon>
    </lineage>
</organism>
<feature type="domain" description="RING-type" evidence="8">
    <location>
        <begin position="229"/>
        <end position="284"/>
    </location>
</feature>
<dbReference type="OrthoDB" id="302966at2759"/>
<dbReference type="InParanoid" id="Q757A0"/>
<feature type="compositionally biased region" description="Basic and acidic residues" evidence="7">
    <location>
        <begin position="13"/>
        <end position="25"/>
    </location>
</feature>
<evidence type="ECO:0000256" key="6">
    <source>
        <dbReference type="PROSITE-ProRule" id="PRU00175"/>
    </source>
</evidence>
<evidence type="ECO:0000256" key="4">
    <source>
        <dbReference type="ARBA" id="ARBA00022771"/>
    </source>
</evidence>
<keyword evidence="5" id="KW-0862">Zinc</keyword>
<dbReference type="PROSITE" id="PS50089">
    <property type="entry name" value="ZF_RING_2"/>
    <property type="match status" value="1"/>
</dbReference>
<dbReference type="SUPFAM" id="SSF57850">
    <property type="entry name" value="RING/U-box"/>
    <property type="match status" value="1"/>
</dbReference>
<dbReference type="OMA" id="PRWKKCP"/>
<feature type="region of interest" description="Disordered" evidence="7">
    <location>
        <begin position="636"/>
        <end position="665"/>
    </location>
</feature>
<dbReference type="GO" id="GO:0008270">
    <property type="term" value="F:zinc ion binding"/>
    <property type="evidence" value="ECO:0007669"/>
    <property type="project" value="UniProtKB-KW"/>
</dbReference>
<keyword evidence="4 6" id="KW-0863">Zinc-finger</keyword>
<feature type="region of interest" description="Disordered" evidence="7">
    <location>
        <begin position="1"/>
        <end position="117"/>
    </location>
</feature>
<comment type="subcellular location">
    <subcellularLocation>
        <location evidence="1">Cytoplasm</location>
    </subcellularLocation>
</comment>
<gene>
    <name evidence="9" type="ORF">AGOS_AER113W</name>
</gene>
<keyword evidence="10" id="KW-1185">Reference proteome</keyword>
<evidence type="ECO:0000256" key="2">
    <source>
        <dbReference type="ARBA" id="ARBA00022490"/>
    </source>
</evidence>
<dbReference type="FunFam" id="3.30.40.10:FF:000595">
    <property type="entry name" value="MAG2p Cytoplasmic protein"/>
    <property type="match status" value="1"/>
</dbReference>
<keyword evidence="3" id="KW-0479">Metal-binding</keyword>
<dbReference type="GO" id="GO:0000976">
    <property type="term" value="F:transcription cis-regulatory region binding"/>
    <property type="evidence" value="ECO:0000318"/>
    <property type="project" value="GO_Central"/>
</dbReference>
<evidence type="ECO:0000313" key="9">
    <source>
        <dbReference type="EMBL" id="AAS52797.2"/>
    </source>
</evidence>
<evidence type="ECO:0000256" key="1">
    <source>
        <dbReference type="ARBA" id="ARBA00004496"/>
    </source>
</evidence>
<dbReference type="InterPro" id="IPR039739">
    <property type="entry name" value="MAG2/RNF10"/>
</dbReference>
<reference evidence="10" key="2">
    <citation type="journal article" date="2013" name="G3 (Bethesda)">
        <title>Genomes of Ashbya fungi isolated from insects reveal four mating-type loci, numerous translocations, lack of transposons, and distinct gene duplications.</title>
        <authorList>
            <person name="Dietrich F.S."/>
            <person name="Voegeli S."/>
            <person name="Kuo S."/>
            <person name="Philippsen P."/>
        </authorList>
    </citation>
    <scope>GENOME REANNOTATION</scope>
    <source>
        <strain evidence="10">ATCC 10895 / CBS 109.51 / FGSC 9923 / NRRL Y-1056</strain>
    </source>
</reference>
<dbReference type="InterPro" id="IPR001841">
    <property type="entry name" value="Znf_RING"/>
</dbReference>
<dbReference type="InterPro" id="IPR017907">
    <property type="entry name" value="Znf_RING_CS"/>
</dbReference>
<dbReference type="InterPro" id="IPR013083">
    <property type="entry name" value="Znf_RING/FYVE/PHD"/>
</dbReference>
<dbReference type="PROSITE" id="PS00518">
    <property type="entry name" value="ZF_RING_1"/>
    <property type="match status" value="1"/>
</dbReference>
<dbReference type="AlphaFoldDB" id="Q757A0"/>
<dbReference type="KEGG" id="ago:AGOS_AER113W"/>
<reference evidence="9 10" key="1">
    <citation type="journal article" date="2004" name="Science">
        <title>The Ashbya gossypii genome as a tool for mapping the ancient Saccharomyces cerevisiae genome.</title>
        <authorList>
            <person name="Dietrich F.S."/>
            <person name="Voegeli S."/>
            <person name="Brachat S."/>
            <person name="Lerch A."/>
            <person name="Gates K."/>
            <person name="Steiner S."/>
            <person name="Mohr C."/>
            <person name="Pohlmann R."/>
            <person name="Luedi P."/>
            <person name="Choi S."/>
            <person name="Wing R.A."/>
            <person name="Flavier A."/>
            <person name="Gaffney T.D."/>
            <person name="Philippsen P."/>
        </authorList>
    </citation>
    <scope>NUCLEOTIDE SEQUENCE [LARGE SCALE GENOMIC DNA]</scope>
    <source>
        <strain evidence="10">ATCC 10895 / CBS 109.51 / FGSC 9923 / NRRL Y-1056</strain>
    </source>
</reference>
<dbReference type="FunCoup" id="Q757A0">
    <property type="interactions" value="609"/>
</dbReference>
<accession>Q757A0</accession>
<feature type="compositionally biased region" description="Polar residues" evidence="7">
    <location>
        <begin position="654"/>
        <end position="665"/>
    </location>
</feature>
<name>Q757A0_EREGS</name>
<dbReference type="GO" id="GO:0005737">
    <property type="term" value="C:cytoplasm"/>
    <property type="evidence" value="ECO:0007669"/>
    <property type="project" value="UniProtKB-SubCell"/>
</dbReference>
<evidence type="ECO:0000259" key="8">
    <source>
        <dbReference type="PROSITE" id="PS50089"/>
    </source>
</evidence>
<dbReference type="PANTHER" id="PTHR12983:SF9">
    <property type="entry name" value="E3 UBIQUITIN-PROTEIN LIGASE RNF10"/>
    <property type="match status" value="1"/>
</dbReference>
<evidence type="ECO:0000256" key="3">
    <source>
        <dbReference type="ARBA" id="ARBA00022723"/>
    </source>
</evidence>
<dbReference type="InterPro" id="IPR018957">
    <property type="entry name" value="Znf_C3HC4_RING-type"/>
</dbReference>
<dbReference type="eggNOG" id="KOG2164">
    <property type="taxonomic scope" value="Eukaryota"/>
</dbReference>
<feature type="region of interest" description="Disordered" evidence="7">
    <location>
        <begin position="556"/>
        <end position="578"/>
    </location>
</feature>
<dbReference type="Gene3D" id="3.30.40.10">
    <property type="entry name" value="Zinc/RING finger domain, C3HC4 (zinc finger)"/>
    <property type="match status" value="1"/>
</dbReference>
<evidence type="ECO:0000256" key="5">
    <source>
        <dbReference type="ARBA" id="ARBA00022833"/>
    </source>
</evidence>
<dbReference type="PANTHER" id="PTHR12983">
    <property type="entry name" value="RING FINGER 10 FAMILY MEMBER"/>
    <property type="match status" value="1"/>
</dbReference>
<dbReference type="GeneID" id="4621178"/>
<dbReference type="SMART" id="SM00184">
    <property type="entry name" value="RING"/>
    <property type="match status" value="1"/>
</dbReference>
<evidence type="ECO:0000313" key="10">
    <source>
        <dbReference type="Proteomes" id="UP000000591"/>
    </source>
</evidence>
<dbReference type="GO" id="GO:0045944">
    <property type="term" value="P:positive regulation of transcription by RNA polymerase II"/>
    <property type="evidence" value="ECO:0000318"/>
    <property type="project" value="GO_Central"/>
</dbReference>
<proteinExistence type="predicted"/>
<protein>
    <submittedName>
        <fullName evidence="9">AER113Wp</fullName>
    </submittedName>
</protein>
<keyword evidence="2" id="KW-0963">Cytoplasm</keyword>
<feature type="region of interest" description="Disordered" evidence="7">
    <location>
        <begin position="155"/>
        <end position="177"/>
    </location>
</feature>
<dbReference type="Pfam" id="PF00097">
    <property type="entry name" value="zf-C3HC4"/>
    <property type="match status" value="1"/>
</dbReference>
<dbReference type="RefSeq" id="NP_984973.2">
    <property type="nucleotide sequence ID" value="NM_210327.2"/>
</dbReference>
<dbReference type="HOGENOM" id="CLU_011811_0_0_1"/>
<evidence type="ECO:0000256" key="7">
    <source>
        <dbReference type="SAM" id="MobiDB-lite"/>
    </source>
</evidence>
<dbReference type="Proteomes" id="UP000000591">
    <property type="component" value="Chromosome V"/>
</dbReference>